<dbReference type="Proteomes" id="UP000254771">
    <property type="component" value="Unassembled WGS sequence"/>
</dbReference>
<evidence type="ECO:0000256" key="9">
    <source>
        <dbReference type="ARBA" id="ARBA00030775"/>
    </source>
</evidence>
<evidence type="ECO:0000256" key="6">
    <source>
        <dbReference type="ARBA" id="ARBA00022692"/>
    </source>
</evidence>
<dbReference type="GO" id="GO:0015628">
    <property type="term" value="P:protein secretion by the type II secretion system"/>
    <property type="evidence" value="ECO:0007669"/>
    <property type="project" value="InterPro"/>
</dbReference>
<evidence type="ECO:0000313" key="12">
    <source>
        <dbReference type="Proteomes" id="UP000254771"/>
    </source>
</evidence>
<evidence type="ECO:0000256" key="7">
    <source>
        <dbReference type="ARBA" id="ARBA00022989"/>
    </source>
</evidence>
<evidence type="ECO:0000256" key="5">
    <source>
        <dbReference type="ARBA" id="ARBA00022519"/>
    </source>
</evidence>
<accession>A0A370DSP1</accession>
<dbReference type="Pfam" id="PF07963">
    <property type="entry name" value="N_methyl"/>
    <property type="match status" value="1"/>
</dbReference>
<evidence type="ECO:0000256" key="3">
    <source>
        <dbReference type="ARBA" id="ARBA00022475"/>
    </source>
</evidence>
<dbReference type="InterPro" id="IPR049875">
    <property type="entry name" value="TypeII_GspH"/>
</dbReference>
<evidence type="ECO:0000256" key="1">
    <source>
        <dbReference type="ARBA" id="ARBA00004377"/>
    </source>
</evidence>
<dbReference type="Gene3D" id="3.55.40.10">
    <property type="entry name" value="minor pseudopilin epsh domain"/>
    <property type="match status" value="1"/>
</dbReference>
<keyword evidence="5" id="KW-0997">Cell inner membrane</keyword>
<comment type="subcellular location">
    <subcellularLocation>
        <location evidence="1">Cell inner membrane</location>
        <topology evidence="1">Single-pass membrane protein</topology>
    </subcellularLocation>
</comment>
<evidence type="ECO:0000313" key="11">
    <source>
        <dbReference type="EMBL" id="RDH88184.1"/>
    </source>
</evidence>
<evidence type="ECO:0000256" key="10">
    <source>
        <dbReference type="SAM" id="Phobius"/>
    </source>
</evidence>
<dbReference type="PRINTS" id="PR00885">
    <property type="entry name" value="BCTERIALGSPH"/>
</dbReference>
<dbReference type="AlphaFoldDB" id="A0A370DSP1"/>
<keyword evidence="12" id="KW-1185">Reference proteome</keyword>
<gene>
    <name evidence="11" type="primary">gspH</name>
    <name evidence="11" type="ORF">DIZ78_02005</name>
</gene>
<dbReference type="InterPro" id="IPR045584">
    <property type="entry name" value="Pilin-like"/>
</dbReference>
<keyword evidence="7 10" id="KW-1133">Transmembrane helix</keyword>
<evidence type="ECO:0000256" key="4">
    <source>
        <dbReference type="ARBA" id="ARBA00022481"/>
    </source>
</evidence>
<keyword evidence="6 10" id="KW-0812">Transmembrane</keyword>
<evidence type="ECO:0000256" key="8">
    <source>
        <dbReference type="ARBA" id="ARBA00023136"/>
    </source>
</evidence>
<dbReference type="NCBIfam" id="TIGR02532">
    <property type="entry name" value="IV_pilin_GFxxxE"/>
    <property type="match status" value="1"/>
</dbReference>
<name>A0A370DSP1_9GAMM</name>
<keyword evidence="8 10" id="KW-0472">Membrane</keyword>
<comment type="caution">
    <text evidence="11">The sequence shown here is derived from an EMBL/GenBank/DDBJ whole genome shotgun (WGS) entry which is preliminary data.</text>
</comment>
<dbReference type="InterPro" id="IPR012902">
    <property type="entry name" value="N_methyl_site"/>
</dbReference>
<feature type="transmembrane region" description="Helical" evidence="10">
    <location>
        <begin position="21"/>
        <end position="45"/>
    </location>
</feature>
<dbReference type="NCBIfam" id="TIGR01708">
    <property type="entry name" value="typeII_sec_gspH"/>
    <property type="match status" value="1"/>
</dbReference>
<dbReference type="GO" id="GO:0005886">
    <property type="term" value="C:plasma membrane"/>
    <property type="evidence" value="ECO:0007669"/>
    <property type="project" value="UniProtKB-SubCell"/>
</dbReference>
<dbReference type="InterPro" id="IPR002416">
    <property type="entry name" value="T2SS_protein-GspH"/>
</dbReference>
<evidence type="ECO:0000256" key="2">
    <source>
        <dbReference type="ARBA" id="ARBA00021549"/>
    </source>
</evidence>
<sequence length="181" mass="20741">MKRHSIKLLRMGYQKTKPARINDGFTLIEVMVVVLIIGILVNYVVVSIGSSSPSDALKTEARRFFTLVDLAAEEALLRSNIIGALVEEERYEFLILQEKTWKPLEESIFRKRSLPEEISFDLMTDEQIRLEKEKKTPDIIFFTSGEITPFEVKITSEITDDYFLLKGTEIGELSLDHVSEP</sequence>
<dbReference type="SUPFAM" id="SSF54523">
    <property type="entry name" value="Pili subunits"/>
    <property type="match status" value="1"/>
</dbReference>
<dbReference type="GO" id="GO:0015627">
    <property type="term" value="C:type II protein secretion system complex"/>
    <property type="evidence" value="ECO:0007669"/>
    <property type="project" value="InterPro"/>
</dbReference>
<proteinExistence type="predicted"/>
<keyword evidence="4" id="KW-0488">Methylation</keyword>
<dbReference type="EMBL" id="QFXE01000002">
    <property type="protein sequence ID" value="RDH88184.1"/>
    <property type="molecule type" value="Genomic_DNA"/>
</dbReference>
<keyword evidence="3" id="KW-1003">Cell membrane</keyword>
<reference evidence="11 12" key="1">
    <citation type="journal article" date="2018" name="ISME J.">
        <title>Endosymbiont genomes yield clues of tubeworm success.</title>
        <authorList>
            <person name="Li Y."/>
            <person name="Liles M.R."/>
            <person name="Halanych K.M."/>
        </authorList>
    </citation>
    <scope>NUCLEOTIDE SEQUENCE [LARGE SCALE GENOMIC DNA]</scope>
    <source>
        <strain evidence="11">A1462</strain>
    </source>
</reference>
<protein>
    <recommendedName>
        <fullName evidence="2">Type II secretion system protein H</fullName>
    </recommendedName>
    <alternativeName>
        <fullName evidence="9">General secretion pathway protein H</fullName>
    </alternativeName>
</protein>
<organism evidence="11 12">
    <name type="scientific">endosymbiont of Escarpia spicata</name>
    <dbReference type="NCBI Taxonomy" id="2200908"/>
    <lineage>
        <taxon>Bacteria</taxon>
        <taxon>Pseudomonadati</taxon>
        <taxon>Pseudomonadota</taxon>
        <taxon>Gammaproteobacteria</taxon>
        <taxon>sulfur-oxidizing symbionts</taxon>
    </lineage>
</organism>